<dbReference type="eggNOG" id="COG0029">
    <property type="taxonomic scope" value="Bacteria"/>
</dbReference>
<evidence type="ECO:0000259" key="14">
    <source>
        <dbReference type="Pfam" id="PF02910"/>
    </source>
</evidence>
<gene>
    <name evidence="15" type="ORF">dsmv_1872</name>
</gene>
<dbReference type="Gene3D" id="1.20.58.100">
    <property type="entry name" value="Fumarate reductase/succinate dehydrogenase flavoprotein-like, C-terminal domain"/>
    <property type="match status" value="1"/>
</dbReference>
<dbReference type="InterPro" id="IPR036188">
    <property type="entry name" value="FAD/NAD-bd_sf"/>
</dbReference>
<feature type="coiled-coil region" evidence="12">
    <location>
        <begin position="458"/>
        <end position="485"/>
    </location>
</feature>
<dbReference type="Gene3D" id="3.50.50.60">
    <property type="entry name" value="FAD/NAD(P)-binding domain"/>
    <property type="match status" value="1"/>
</dbReference>
<comment type="catalytic activity">
    <reaction evidence="9">
        <text>L-aspartate + O2 = iminosuccinate + H2O2</text>
        <dbReference type="Rhea" id="RHEA:25876"/>
        <dbReference type="ChEBI" id="CHEBI:15379"/>
        <dbReference type="ChEBI" id="CHEBI:16240"/>
        <dbReference type="ChEBI" id="CHEBI:29991"/>
        <dbReference type="ChEBI" id="CHEBI:77875"/>
        <dbReference type="EC" id="1.4.3.16"/>
    </reaction>
    <physiologicalReaction direction="left-to-right" evidence="9">
        <dbReference type="Rhea" id="RHEA:25877"/>
    </physiologicalReaction>
</comment>
<comment type="similarity">
    <text evidence="3 11">Belongs to the FAD-dependent oxidoreductase 2 family. NadB subfamily.</text>
</comment>
<dbReference type="InterPro" id="IPR027477">
    <property type="entry name" value="Succ_DH/fumarate_Rdtase_cat_sf"/>
</dbReference>
<comment type="caution">
    <text evidence="15">The sequence shown here is derived from an EMBL/GenBank/DDBJ whole genome shotgun (WGS) entry which is preliminary data.</text>
</comment>
<dbReference type="AlphaFoldDB" id="S7VBN0"/>
<dbReference type="EC" id="1.4.3.16" evidence="4 10"/>
<dbReference type="InterPro" id="IPR005288">
    <property type="entry name" value="NadB"/>
</dbReference>
<dbReference type="Pfam" id="PF00890">
    <property type="entry name" value="FAD_binding_2"/>
    <property type="match status" value="1"/>
</dbReference>
<dbReference type="RefSeq" id="WP_020876254.1">
    <property type="nucleotide sequence ID" value="NZ_ATHJ01000071.1"/>
</dbReference>
<evidence type="ECO:0000256" key="10">
    <source>
        <dbReference type="NCBIfam" id="TIGR00551"/>
    </source>
</evidence>
<evidence type="ECO:0000259" key="13">
    <source>
        <dbReference type="Pfam" id="PF00890"/>
    </source>
</evidence>
<evidence type="ECO:0000256" key="3">
    <source>
        <dbReference type="ARBA" id="ARBA00008562"/>
    </source>
</evidence>
<keyword evidence="7 11" id="KW-0274">FAD</keyword>
<keyword evidence="5 11" id="KW-0285">Flavoprotein</keyword>
<evidence type="ECO:0000256" key="6">
    <source>
        <dbReference type="ARBA" id="ARBA00022642"/>
    </source>
</evidence>
<dbReference type="PANTHER" id="PTHR42716">
    <property type="entry name" value="L-ASPARTATE OXIDASE"/>
    <property type="match status" value="1"/>
</dbReference>
<evidence type="ECO:0000256" key="5">
    <source>
        <dbReference type="ARBA" id="ARBA00022630"/>
    </source>
</evidence>
<dbReference type="InterPro" id="IPR015939">
    <property type="entry name" value="Fum_Rdtase/Succ_DH_flav-like_C"/>
</dbReference>
<dbReference type="PRINTS" id="PR00411">
    <property type="entry name" value="PNDRDTASEI"/>
</dbReference>
<evidence type="ECO:0000256" key="4">
    <source>
        <dbReference type="ARBA" id="ARBA00012173"/>
    </source>
</evidence>
<evidence type="ECO:0000313" key="15">
    <source>
        <dbReference type="EMBL" id="EPR41873.1"/>
    </source>
</evidence>
<dbReference type="OrthoDB" id="9806724at2"/>
<comment type="pathway">
    <text evidence="2 11">Cofactor biosynthesis; NAD(+) biosynthesis; iminoaspartate from L-aspartate (oxidase route): step 1/1.</text>
</comment>
<dbReference type="STRING" id="897.B2D07_00415"/>
<comment type="function">
    <text evidence="11">Catalyzes the oxidation of L-aspartate to iminoaspartate.</text>
</comment>
<sequence length="522" mass="57099">MTTHYESDVLIIGSGIAGATAALLLAEAGLAVTVVTRSRDPHESNTYYAQGGIIYRGENDSTAMLAEDVMRAGAGHCNAEAVTILGDEGPELVKSILIEKLGVAFDHDNSGALSLAREGGHAIPRIVHATDATGKAIQIALIRAVGTHPNIQLLAAHTAIDILTPSHHSLNRLAVYEPLACIGAYLFDQESGRVVLCTAKKTLLATGGVGQLFLRTTNPAGARGDGIAMANRAGARIINAEFIQFHPTTFYQSRAPHLLISEAVRGEGARLVHADGTPFMQHYAPEWKDLAPRDIVARSIHEEMIKHDVPNVYLDLCSYIPARRIKSHFPNIRRSCLQYGIDISKDLVPVVPAAHYFCGGIWVDIWGRSTIGHLYAAGETACTGVHGANRLASTSLLEGLVWGSRTARHILKHRENPYLVHAGDIPPWCDEGSIAADPALIAQDMSYIRHIMWNYVGLVRNSQRLKRAIRELRSLEVEIEHFYRVTRVNDSLIGLRNMVRNAIIVTFAAWENNQNKGCHFRE</sequence>
<proteinExistence type="inferred from homology"/>
<keyword evidence="6 11" id="KW-0662">Pyridine nucleotide biosynthesis</keyword>
<dbReference type="GO" id="GO:0008734">
    <property type="term" value="F:L-aspartate oxidase activity"/>
    <property type="evidence" value="ECO:0007669"/>
    <property type="project" value="UniProtKB-UniRule"/>
</dbReference>
<dbReference type="SUPFAM" id="SSF46977">
    <property type="entry name" value="Succinate dehydrogenase/fumarate reductase flavoprotein C-terminal domain"/>
    <property type="match status" value="1"/>
</dbReference>
<evidence type="ECO:0000256" key="11">
    <source>
        <dbReference type="RuleBase" id="RU362049"/>
    </source>
</evidence>
<dbReference type="FunFam" id="3.90.700.10:FF:000002">
    <property type="entry name" value="L-aspartate oxidase"/>
    <property type="match status" value="1"/>
</dbReference>
<evidence type="ECO:0000256" key="7">
    <source>
        <dbReference type="ARBA" id="ARBA00022827"/>
    </source>
</evidence>
<dbReference type="PATRIC" id="fig|1121405.3.peg.1336"/>
<dbReference type="PANTHER" id="PTHR42716:SF2">
    <property type="entry name" value="L-ASPARTATE OXIDASE, CHLOROPLASTIC"/>
    <property type="match status" value="1"/>
</dbReference>
<evidence type="ECO:0000256" key="1">
    <source>
        <dbReference type="ARBA" id="ARBA00001974"/>
    </source>
</evidence>
<dbReference type="UniPathway" id="UPA00253">
    <property type="reaction ID" value="UER00326"/>
</dbReference>
<evidence type="ECO:0000313" key="16">
    <source>
        <dbReference type="Proteomes" id="UP000014977"/>
    </source>
</evidence>
<feature type="domain" description="Fumarate reductase/succinate dehydrogenase flavoprotein-like C-terminal" evidence="14">
    <location>
        <begin position="448"/>
        <end position="522"/>
    </location>
</feature>
<keyword evidence="16" id="KW-1185">Reference proteome</keyword>
<accession>S7VBN0</accession>
<dbReference type="GO" id="GO:0005737">
    <property type="term" value="C:cytoplasm"/>
    <property type="evidence" value="ECO:0007669"/>
    <property type="project" value="UniProtKB-SubCell"/>
</dbReference>
<reference evidence="15 16" key="1">
    <citation type="journal article" date="2013" name="Genome Announc.">
        <title>Draft genome sequences for three mercury-methylating, sulfate-reducing bacteria.</title>
        <authorList>
            <person name="Brown S.D."/>
            <person name="Hurt R.A.Jr."/>
            <person name="Gilmour C.C."/>
            <person name="Elias D.A."/>
        </authorList>
    </citation>
    <scope>NUCLEOTIDE SEQUENCE [LARGE SCALE GENOMIC DNA]</scope>
    <source>
        <strain evidence="15 16">DSM 2059</strain>
    </source>
</reference>
<keyword evidence="12" id="KW-0175">Coiled coil</keyword>
<dbReference type="PRINTS" id="PR00368">
    <property type="entry name" value="FADPNR"/>
</dbReference>
<dbReference type="InterPro" id="IPR003953">
    <property type="entry name" value="FAD-dep_OxRdtase_2_FAD-bd"/>
</dbReference>
<dbReference type="Pfam" id="PF02910">
    <property type="entry name" value="Succ_DH_flav_C"/>
    <property type="match status" value="1"/>
</dbReference>
<dbReference type="NCBIfam" id="TIGR00551">
    <property type="entry name" value="nadB"/>
    <property type="match status" value="1"/>
</dbReference>
<dbReference type="Gene3D" id="3.90.700.10">
    <property type="entry name" value="Succinate dehydrogenase/fumarate reductase flavoprotein, catalytic domain"/>
    <property type="match status" value="1"/>
</dbReference>
<dbReference type="EMBL" id="ATHJ01000071">
    <property type="protein sequence ID" value="EPR41873.1"/>
    <property type="molecule type" value="Genomic_DNA"/>
</dbReference>
<dbReference type="Proteomes" id="UP000014977">
    <property type="component" value="Unassembled WGS sequence"/>
</dbReference>
<evidence type="ECO:0000256" key="12">
    <source>
        <dbReference type="SAM" id="Coils"/>
    </source>
</evidence>
<protein>
    <recommendedName>
        <fullName evidence="4 10">L-aspartate oxidase</fullName>
        <ecNumber evidence="4 10">1.4.3.16</ecNumber>
    </recommendedName>
</protein>
<dbReference type="InterPro" id="IPR037099">
    <property type="entry name" value="Fum_R/Succ_DH_flav-like_C_sf"/>
</dbReference>
<evidence type="ECO:0000256" key="9">
    <source>
        <dbReference type="ARBA" id="ARBA00048305"/>
    </source>
</evidence>
<evidence type="ECO:0000256" key="8">
    <source>
        <dbReference type="ARBA" id="ARBA00023002"/>
    </source>
</evidence>
<dbReference type="SUPFAM" id="SSF51905">
    <property type="entry name" value="FAD/NAD(P)-binding domain"/>
    <property type="match status" value="1"/>
</dbReference>
<comment type="subcellular location">
    <subcellularLocation>
        <location evidence="11">Cytoplasm</location>
    </subcellularLocation>
</comment>
<evidence type="ECO:0000256" key="2">
    <source>
        <dbReference type="ARBA" id="ARBA00004950"/>
    </source>
</evidence>
<keyword evidence="8 11" id="KW-0560">Oxidoreductase</keyword>
<dbReference type="SUPFAM" id="SSF56425">
    <property type="entry name" value="Succinate dehydrogenase/fumarate reductase flavoprotein, catalytic domain"/>
    <property type="match status" value="1"/>
</dbReference>
<comment type="cofactor">
    <cofactor evidence="1 11">
        <name>FAD</name>
        <dbReference type="ChEBI" id="CHEBI:57692"/>
    </cofactor>
</comment>
<name>S7VBN0_DESML</name>
<dbReference type="GO" id="GO:0009435">
    <property type="term" value="P:NAD+ biosynthetic process"/>
    <property type="evidence" value="ECO:0007669"/>
    <property type="project" value="UniProtKB-UniPathway"/>
</dbReference>
<feature type="domain" description="FAD-dependent oxidoreductase 2 FAD-binding" evidence="13">
    <location>
        <begin position="8"/>
        <end position="396"/>
    </location>
</feature>
<organism evidence="15 16">
    <name type="scientific">Desulfococcus multivorans DSM 2059</name>
    <dbReference type="NCBI Taxonomy" id="1121405"/>
    <lineage>
        <taxon>Bacteria</taxon>
        <taxon>Pseudomonadati</taxon>
        <taxon>Thermodesulfobacteriota</taxon>
        <taxon>Desulfobacteria</taxon>
        <taxon>Desulfobacterales</taxon>
        <taxon>Desulfococcaceae</taxon>
        <taxon>Desulfococcus</taxon>
    </lineage>
</organism>